<comment type="caution">
    <text evidence="1">The sequence shown here is derived from an EMBL/GenBank/DDBJ whole genome shotgun (WGS) entry which is preliminary data.</text>
</comment>
<dbReference type="OrthoDB" id="1100007at2"/>
<evidence type="ECO:0000313" key="2">
    <source>
        <dbReference type="Proteomes" id="UP000275719"/>
    </source>
</evidence>
<protein>
    <submittedName>
        <fullName evidence="1">Uncharacterized protein</fullName>
    </submittedName>
</protein>
<dbReference type="Proteomes" id="UP000275719">
    <property type="component" value="Unassembled WGS sequence"/>
</dbReference>
<gene>
    <name evidence="1" type="ORF">EG240_15720</name>
</gene>
<evidence type="ECO:0000313" key="1">
    <source>
        <dbReference type="EMBL" id="RRJ86901.1"/>
    </source>
</evidence>
<keyword evidence="2" id="KW-1185">Reference proteome</keyword>
<dbReference type="EMBL" id="RQVQ01000068">
    <property type="protein sequence ID" value="RRJ86901.1"/>
    <property type="molecule type" value="Genomic_DNA"/>
</dbReference>
<name>A0A3P3VVT0_9FLAO</name>
<dbReference type="AlphaFoldDB" id="A0A3P3VVT0"/>
<proteinExistence type="predicted"/>
<accession>A0A3P3VVT0</accession>
<dbReference type="RefSeq" id="WP_125020286.1">
    <property type="nucleotide sequence ID" value="NZ_RQVQ01000068.1"/>
</dbReference>
<organism evidence="1 2">
    <name type="scientific">Paenimyroides tangerinum</name>
    <dbReference type="NCBI Taxonomy" id="2488728"/>
    <lineage>
        <taxon>Bacteria</taxon>
        <taxon>Pseudomonadati</taxon>
        <taxon>Bacteroidota</taxon>
        <taxon>Flavobacteriia</taxon>
        <taxon>Flavobacteriales</taxon>
        <taxon>Flavobacteriaceae</taxon>
        <taxon>Paenimyroides</taxon>
    </lineage>
</organism>
<sequence>MKVFHTQESRRKTLSFPIQCVRDDAWLGEAYYFWKEELDADDWGNNSKRKTKNYEIYECDLNSENYIDTVFNEKHYYFWINQLEKIAKKIMLKTNEKPTLKELNDYIKDKNIWPEVDFIQFQDLPVNSERSLVKPITYKYGKVRTVAFRKRIQIAVYNKEIISNFVLKKTEQVI</sequence>
<reference evidence="1 2" key="1">
    <citation type="submission" date="2018-11" db="EMBL/GenBank/DDBJ databases">
        <title>Flavobacterium sp. nov., YIM 102701-2 draft genome.</title>
        <authorList>
            <person name="Li G."/>
            <person name="Jiang Y."/>
        </authorList>
    </citation>
    <scope>NUCLEOTIDE SEQUENCE [LARGE SCALE GENOMIC DNA]</scope>
    <source>
        <strain evidence="1 2">YIM 102701-2</strain>
    </source>
</reference>